<dbReference type="OrthoDB" id="9781342at2"/>
<dbReference type="InterPro" id="IPR029055">
    <property type="entry name" value="Ntn_hydrolases_N"/>
</dbReference>
<dbReference type="GO" id="GO:0016740">
    <property type="term" value="F:transferase activity"/>
    <property type="evidence" value="ECO:0007669"/>
    <property type="project" value="UniProtKB-KW"/>
</dbReference>
<organism evidence="5 6">
    <name type="scientific">Lichenicoccus roseus</name>
    <dbReference type="NCBI Taxonomy" id="2683649"/>
    <lineage>
        <taxon>Bacteria</taxon>
        <taxon>Pseudomonadati</taxon>
        <taxon>Pseudomonadota</taxon>
        <taxon>Alphaproteobacteria</taxon>
        <taxon>Acetobacterales</taxon>
        <taxon>Acetobacteraceae</taxon>
        <taxon>Lichenicoccus</taxon>
    </lineage>
</organism>
<protein>
    <submittedName>
        <fullName evidence="5">Gamma-glutamyltranspeptidase</fullName>
    </submittedName>
</protein>
<dbReference type="EMBL" id="VCDI01000002">
    <property type="protein sequence ID" value="TLU73559.1"/>
    <property type="molecule type" value="Genomic_DNA"/>
</dbReference>
<evidence type="ECO:0000313" key="5">
    <source>
        <dbReference type="EMBL" id="TLU73559.1"/>
    </source>
</evidence>
<keyword evidence="6" id="KW-1185">Reference proteome</keyword>
<dbReference type="GO" id="GO:0016787">
    <property type="term" value="F:hydrolase activity"/>
    <property type="evidence" value="ECO:0007669"/>
    <property type="project" value="UniProtKB-KW"/>
</dbReference>
<proteinExistence type="inferred from homology"/>
<reference evidence="5 6" key="1">
    <citation type="submission" date="2019-05" db="EMBL/GenBank/DDBJ databases">
        <authorList>
            <person name="Pankratov T."/>
            <person name="Grouzdev D."/>
        </authorList>
    </citation>
    <scope>NUCLEOTIDE SEQUENCE [LARGE SCALE GENOMIC DNA]</scope>
    <source>
        <strain evidence="5 6">KEBCLARHB70R</strain>
    </source>
</reference>
<evidence type="ECO:0000256" key="4">
    <source>
        <dbReference type="ARBA" id="ARBA00023145"/>
    </source>
</evidence>
<dbReference type="PANTHER" id="PTHR43199:SF1">
    <property type="entry name" value="GLUTATHIONE HYDROLASE PROENZYME"/>
    <property type="match status" value="1"/>
</dbReference>
<comment type="similarity">
    <text evidence="1">Belongs to the gamma-glutamyltransferase family.</text>
</comment>
<evidence type="ECO:0000256" key="2">
    <source>
        <dbReference type="ARBA" id="ARBA00022679"/>
    </source>
</evidence>
<comment type="caution">
    <text evidence="5">The sequence shown here is derived from an EMBL/GenBank/DDBJ whole genome shotgun (WGS) entry which is preliminary data.</text>
</comment>
<dbReference type="AlphaFoldDB" id="A0A5R9J989"/>
<gene>
    <name evidence="5" type="ORF">FE263_05490</name>
</gene>
<keyword evidence="4" id="KW-0865">Zymogen</keyword>
<dbReference type="Proteomes" id="UP000305654">
    <property type="component" value="Unassembled WGS sequence"/>
</dbReference>
<evidence type="ECO:0000313" key="6">
    <source>
        <dbReference type="Proteomes" id="UP000305654"/>
    </source>
</evidence>
<dbReference type="InterPro" id="IPR043137">
    <property type="entry name" value="GGT_ssub_C"/>
</dbReference>
<keyword evidence="3" id="KW-0378">Hydrolase</keyword>
<keyword evidence="2" id="KW-0808">Transferase</keyword>
<dbReference type="SUPFAM" id="SSF56235">
    <property type="entry name" value="N-terminal nucleophile aminohydrolases (Ntn hydrolases)"/>
    <property type="match status" value="1"/>
</dbReference>
<evidence type="ECO:0000256" key="3">
    <source>
        <dbReference type="ARBA" id="ARBA00022801"/>
    </source>
</evidence>
<dbReference type="Pfam" id="PF01019">
    <property type="entry name" value="G_glu_transpept"/>
    <property type="match status" value="1"/>
</dbReference>
<dbReference type="Gene3D" id="3.60.20.40">
    <property type="match status" value="1"/>
</dbReference>
<dbReference type="PANTHER" id="PTHR43199">
    <property type="entry name" value="GLUTATHIONE HYDROLASE"/>
    <property type="match status" value="1"/>
</dbReference>
<dbReference type="InterPro" id="IPR051792">
    <property type="entry name" value="GGT_bact"/>
</dbReference>
<evidence type="ECO:0000256" key="1">
    <source>
        <dbReference type="ARBA" id="ARBA00009381"/>
    </source>
</evidence>
<accession>A0A5R9J989</accession>
<dbReference type="PROSITE" id="PS51257">
    <property type="entry name" value="PROKAR_LIPOPROTEIN"/>
    <property type="match status" value="1"/>
</dbReference>
<name>A0A5R9J989_9PROT</name>
<sequence length="470" mass="46509">MRKTIPLGLGLSLLAGCASVEKVKSLVTGPSSPYLTGYIGEVAADEPRAALVARDILARGGDAADAATALGLALSVTLPSRASLGAGGACLAYDAAHGDQDAILFTSVPGPGGSEADRPAAVPMLARGLFLLQARHGTVGFDELTRPAAALARNGITVSRALALDLAAVSGPLLADPATRAIFATGADGHVPVSGDELVQSTLSETLARIALSGVGDLYTGALSRDLVAGANAAGGGLDEGSLRAALPTSRVPLLLHHGHEQIAFLPPPADGGLAAAAAFAALDRGQDDGVAVSEAAAAEWRSRHARQGNGDHLTEEAQSMLSAPLPTAAGLSRLPASTSFVVLDRNGNAVTCAVSMNNLFGTGRIAGDTGILLAASPARVPAPLLAAAIASNPSGPSFRAAVAASGQDEAAAAVAAGMHNVLGGVPLSHPVTRTGRVNMISCPQGLPGDSNSCAGVTDPRGAGLAIGSE</sequence>
<dbReference type="PRINTS" id="PR01210">
    <property type="entry name" value="GGTRANSPTASE"/>
</dbReference>